<comment type="caution">
    <text evidence="1">The sequence shown here is derived from an EMBL/GenBank/DDBJ whole genome shotgun (WGS) entry which is preliminary data.</text>
</comment>
<reference evidence="1 2" key="1">
    <citation type="journal article" date="2012" name="FEBS Lett.">
        <title>Anammox organism KSU-1 expresses a NirK-type copper-containing nitrite reductase instead of a NirS-type with cytochrome cd1.</title>
        <authorList>
            <person name="Hira D."/>
            <person name="Toh H."/>
            <person name="Migita C.T."/>
            <person name="Okubo H."/>
            <person name="Nishiyama T."/>
            <person name="Hattori M."/>
            <person name="Furukawa K."/>
            <person name="Fujii T."/>
        </authorList>
    </citation>
    <scope>NUCLEOTIDE SEQUENCE [LARGE SCALE GENOMIC DNA]</scope>
</reference>
<sequence length="52" mass="5749">MTGRTIVDYANPKLECQTGKDFDQLTDSMSGPSLPISLFFEVAWTNLILLGL</sequence>
<dbReference type="AlphaFoldDB" id="I3IN78"/>
<organism evidence="1 2">
    <name type="scientific">Candidatus Jettenia caeni</name>
    <dbReference type="NCBI Taxonomy" id="247490"/>
    <lineage>
        <taxon>Bacteria</taxon>
        <taxon>Pseudomonadati</taxon>
        <taxon>Planctomycetota</taxon>
        <taxon>Candidatus Brocadiia</taxon>
        <taxon>Candidatus Brocadiales</taxon>
        <taxon>Candidatus Brocadiaceae</taxon>
        <taxon>Candidatus Jettenia</taxon>
    </lineage>
</organism>
<keyword evidence="2" id="KW-1185">Reference proteome</keyword>
<evidence type="ECO:0000313" key="1">
    <source>
        <dbReference type="EMBL" id="GAB63173.1"/>
    </source>
</evidence>
<protein>
    <submittedName>
        <fullName evidence="1">Uncharacterized protein</fullName>
    </submittedName>
</protein>
<gene>
    <name evidence="1" type="ORF">KSU1_C1577</name>
</gene>
<accession>I3IN78</accession>
<dbReference type="Proteomes" id="UP000002985">
    <property type="component" value="Unassembled WGS sequence"/>
</dbReference>
<proteinExistence type="predicted"/>
<dbReference type="EMBL" id="BAFH01000003">
    <property type="protein sequence ID" value="GAB63173.1"/>
    <property type="molecule type" value="Genomic_DNA"/>
</dbReference>
<evidence type="ECO:0000313" key="2">
    <source>
        <dbReference type="Proteomes" id="UP000002985"/>
    </source>
</evidence>
<name>I3IN78_9BACT</name>